<evidence type="ECO:0000256" key="1">
    <source>
        <dbReference type="SAM" id="MobiDB-lite"/>
    </source>
</evidence>
<feature type="region of interest" description="Disordered" evidence="1">
    <location>
        <begin position="243"/>
        <end position="335"/>
    </location>
</feature>
<feature type="compositionally biased region" description="Basic residues" evidence="1">
    <location>
        <begin position="265"/>
        <end position="283"/>
    </location>
</feature>
<feature type="signal peptide" evidence="2">
    <location>
        <begin position="1"/>
        <end position="22"/>
    </location>
</feature>
<keyword evidence="2" id="KW-0732">Signal</keyword>
<evidence type="ECO:0000313" key="4">
    <source>
        <dbReference type="Proteomes" id="UP000887226"/>
    </source>
</evidence>
<sequence length="335" mass="36326">MCVKRFWGFICGHCSIPWLVCCPLSMLNPEFQPCSIPAWHAVKQGLCPGCFRIVCNAQTLSLEENHRQKHMRRKCSCTALFTGQKEYVELGRSREPRERGDGSGSGAVVSVMHEGHYVGHRGPTGVVPAMGMPVPPMPSEFQRPVFPPPSAYTPAAVGVDAPQSNNSAFSAMNGNHDQFAGNPPVGQPGAGLFQHIQWTAEHEECGGSRLPAASAPSGSNDSCAPGFGMQNSAEDDDVFAWFLPGSAPPSSTQPFQTPGTVHQQRIIHHHSSTRHHPRARPRKSRGDKSEEPAGHGFMETDETRSSSAEGERTTHDGYDGREPLIVSSNMAKTHK</sequence>
<dbReference type="Proteomes" id="UP000887226">
    <property type="component" value="Unassembled WGS sequence"/>
</dbReference>
<feature type="compositionally biased region" description="Basic and acidic residues" evidence="1">
    <location>
        <begin position="284"/>
        <end position="293"/>
    </location>
</feature>
<evidence type="ECO:0000313" key="3">
    <source>
        <dbReference type="EMBL" id="KAG9248879.1"/>
    </source>
</evidence>
<dbReference type="EMBL" id="MU253742">
    <property type="protein sequence ID" value="KAG9248879.1"/>
    <property type="molecule type" value="Genomic_DNA"/>
</dbReference>
<gene>
    <name evidence="3" type="ORF">BJ878DRAFT_476114</name>
</gene>
<organism evidence="3 4">
    <name type="scientific">Calycina marina</name>
    <dbReference type="NCBI Taxonomy" id="1763456"/>
    <lineage>
        <taxon>Eukaryota</taxon>
        <taxon>Fungi</taxon>
        <taxon>Dikarya</taxon>
        <taxon>Ascomycota</taxon>
        <taxon>Pezizomycotina</taxon>
        <taxon>Leotiomycetes</taxon>
        <taxon>Helotiales</taxon>
        <taxon>Pezizellaceae</taxon>
        <taxon>Calycina</taxon>
    </lineage>
</organism>
<protein>
    <recommendedName>
        <fullName evidence="5">C2H2-type domain-containing protein</fullName>
    </recommendedName>
</protein>
<evidence type="ECO:0000256" key="2">
    <source>
        <dbReference type="SAM" id="SignalP"/>
    </source>
</evidence>
<comment type="caution">
    <text evidence="3">The sequence shown here is derived from an EMBL/GenBank/DDBJ whole genome shotgun (WGS) entry which is preliminary data.</text>
</comment>
<keyword evidence="4" id="KW-1185">Reference proteome</keyword>
<proteinExistence type="predicted"/>
<accession>A0A9P8CIX4</accession>
<evidence type="ECO:0008006" key="5">
    <source>
        <dbReference type="Google" id="ProtNLM"/>
    </source>
</evidence>
<dbReference type="OrthoDB" id="3438093at2759"/>
<feature type="compositionally biased region" description="Basic and acidic residues" evidence="1">
    <location>
        <begin position="301"/>
        <end position="322"/>
    </location>
</feature>
<name>A0A9P8CIX4_9HELO</name>
<reference evidence="3" key="1">
    <citation type="journal article" date="2021" name="IMA Fungus">
        <title>Genomic characterization of three marine fungi, including Emericellopsis atlantica sp. nov. with signatures of a generalist lifestyle and marine biomass degradation.</title>
        <authorList>
            <person name="Hagestad O.C."/>
            <person name="Hou L."/>
            <person name="Andersen J.H."/>
            <person name="Hansen E.H."/>
            <person name="Altermark B."/>
            <person name="Li C."/>
            <person name="Kuhnert E."/>
            <person name="Cox R.J."/>
            <person name="Crous P.W."/>
            <person name="Spatafora J.W."/>
            <person name="Lail K."/>
            <person name="Amirebrahimi M."/>
            <person name="Lipzen A."/>
            <person name="Pangilinan J."/>
            <person name="Andreopoulos W."/>
            <person name="Hayes R.D."/>
            <person name="Ng V."/>
            <person name="Grigoriev I.V."/>
            <person name="Jackson S.A."/>
            <person name="Sutton T.D.S."/>
            <person name="Dobson A.D.W."/>
            <person name="Rama T."/>
        </authorList>
    </citation>
    <scope>NUCLEOTIDE SEQUENCE</scope>
    <source>
        <strain evidence="3">TRa3180A</strain>
    </source>
</reference>
<dbReference type="AlphaFoldDB" id="A0A9P8CIX4"/>
<feature type="region of interest" description="Disordered" evidence="1">
    <location>
        <begin position="203"/>
        <end position="231"/>
    </location>
</feature>
<feature type="compositionally biased region" description="Polar residues" evidence="1">
    <location>
        <begin position="248"/>
        <end position="263"/>
    </location>
</feature>
<feature type="chain" id="PRO_5040138883" description="C2H2-type domain-containing protein" evidence="2">
    <location>
        <begin position="23"/>
        <end position="335"/>
    </location>
</feature>
<feature type="compositionally biased region" description="Polar residues" evidence="1">
    <location>
        <begin position="326"/>
        <end position="335"/>
    </location>
</feature>